<evidence type="ECO:0000256" key="7">
    <source>
        <dbReference type="ARBA" id="ARBA00023295"/>
    </source>
</evidence>
<dbReference type="OrthoDB" id="73875at2759"/>
<keyword evidence="6" id="KW-0458">Lysosome</keyword>
<dbReference type="CDD" id="cd02875">
    <property type="entry name" value="GH18_chitobiase"/>
    <property type="match status" value="1"/>
</dbReference>
<dbReference type="Gene3D" id="3.20.20.80">
    <property type="entry name" value="Glycosidases"/>
    <property type="match status" value="1"/>
</dbReference>
<dbReference type="GO" id="GO:0009313">
    <property type="term" value="P:oligosaccharide catabolic process"/>
    <property type="evidence" value="ECO:0000318"/>
    <property type="project" value="GO_Central"/>
</dbReference>
<dbReference type="InParanoid" id="A7SKK4"/>
<feature type="domain" description="GH18" evidence="9">
    <location>
        <begin position="1"/>
        <end position="380"/>
    </location>
</feature>
<keyword evidence="7" id="KW-0326">Glycosidase</keyword>
<dbReference type="Gene3D" id="3.10.50.10">
    <property type="match status" value="1"/>
</dbReference>
<dbReference type="OMA" id="KWIMKQV"/>
<evidence type="ECO:0000256" key="6">
    <source>
        <dbReference type="ARBA" id="ARBA00023228"/>
    </source>
</evidence>
<dbReference type="InterPro" id="IPR001223">
    <property type="entry name" value="Glyco_hydro18_cat"/>
</dbReference>
<name>A7SKK4_NEMVE</name>
<feature type="signal peptide" evidence="8">
    <location>
        <begin position="1"/>
        <end position="23"/>
    </location>
</feature>
<dbReference type="AlphaFoldDB" id="A7SKK4"/>
<dbReference type="eggNOG" id="KOG2806">
    <property type="taxonomic scope" value="Eukaryota"/>
</dbReference>
<dbReference type="PANTHER" id="PTHR46290:SF1">
    <property type="entry name" value="DI-N-ACETYLCHITOBIASE"/>
    <property type="match status" value="1"/>
</dbReference>
<dbReference type="STRING" id="45351.A7SKK4"/>
<evidence type="ECO:0000256" key="3">
    <source>
        <dbReference type="ARBA" id="ARBA00022729"/>
    </source>
</evidence>
<proteinExistence type="inferred from homology"/>
<dbReference type="PANTHER" id="PTHR46290">
    <property type="entry name" value="DI-N-ACETYLCHITOBIASE"/>
    <property type="match status" value="1"/>
</dbReference>
<dbReference type="PhylomeDB" id="A7SKK4"/>
<evidence type="ECO:0000256" key="4">
    <source>
        <dbReference type="ARBA" id="ARBA00022801"/>
    </source>
</evidence>
<comment type="similarity">
    <text evidence="2">Belongs to the glycosyl hydrolase 18 family.</text>
</comment>
<dbReference type="SMART" id="SM00636">
    <property type="entry name" value="Glyco_18"/>
    <property type="match status" value="1"/>
</dbReference>
<dbReference type="InterPro" id="IPR029070">
    <property type="entry name" value="Chitinase_insertion_sf"/>
</dbReference>
<keyword evidence="3 8" id="KW-0732">Signal</keyword>
<dbReference type="KEGG" id="nve:5507182"/>
<evidence type="ECO:0000313" key="11">
    <source>
        <dbReference type="Proteomes" id="UP000001593"/>
    </source>
</evidence>
<keyword evidence="4" id="KW-0378">Hydrolase</keyword>
<dbReference type="SUPFAM" id="SSF51445">
    <property type="entry name" value="(Trans)glycosidases"/>
    <property type="match status" value="1"/>
</dbReference>
<evidence type="ECO:0000256" key="1">
    <source>
        <dbReference type="ARBA" id="ARBA00004371"/>
    </source>
</evidence>
<dbReference type="Proteomes" id="UP000001593">
    <property type="component" value="Unassembled WGS sequence"/>
</dbReference>
<dbReference type="GO" id="GO:0005764">
    <property type="term" value="C:lysosome"/>
    <property type="evidence" value="ECO:0007669"/>
    <property type="project" value="UniProtKB-SubCell"/>
</dbReference>
<dbReference type="HOGENOM" id="CLU_061189_1_0_1"/>
<dbReference type="GO" id="GO:0016798">
    <property type="term" value="F:hydrolase activity, acting on glycosyl bonds"/>
    <property type="evidence" value="ECO:0007669"/>
    <property type="project" value="UniProtKB-KW"/>
</dbReference>
<keyword evidence="5" id="KW-0325">Glycoprotein</keyword>
<dbReference type="EMBL" id="DS469688">
    <property type="protein sequence ID" value="EDO35785.1"/>
    <property type="molecule type" value="Genomic_DNA"/>
</dbReference>
<evidence type="ECO:0000259" key="9">
    <source>
        <dbReference type="PROSITE" id="PS51910"/>
    </source>
</evidence>
<dbReference type="FunFam" id="3.10.50.10:FF:000006">
    <property type="entry name" value="Chitobiase, di-N-acetyl"/>
    <property type="match status" value="1"/>
</dbReference>
<dbReference type="InterPro" id="IPR047898">
    <property type="entry name" value="DIAC_cat"/>
</dbReference>
<feature type="chain" id="PRO_5002715159" description="GH18 domain-containing protein" evidence="8">
    <location>
        <begin position="24"/>
        <end position="389"/>
    </location>
</feature>
<sequence>MAFFKRWLAVICVFSFAISLTLCRKCPCKEESLCEPITRPPGKECLVWTTTPNVWRKTDFNAPGYDWSKITTIGMFREWDDELFCTAHSKGVRVVLVSGFPVEKLSNSQVRKDWIKNKTTEAKENFADGINIDIEGPIEKGSKEVTLLTKLVNNVAKAFRKEFKHTQISFDAAWSPDCIDGRCYDLKAIVDIVDFMVIMAYDQQSQIKEGPCIAKANSPYSQTLEGVQQYLKLNISNNKLVLGLPWYGYDYPCEEIDEKNDICFIKKVPFRGVNCSDAAGTQIPYATVNDLLMTRTDTGRKWSLKSLSPYFWYSDHVGNPHQVWYDDPSSLTFKYRIANMLDLKGVAIWNADLLDYSGLMRANVQTPDMWNKLHQAMPKSGTFGCVGQC</sequence>
<comment type="subcellular location">
    <subcellularLocation>
        <location evidence="1">Lysosome</location>
    </subcellularLocation>
</comment>
<gene>
    <name evidence="10" type="ORF">NEMVEDRAFT_v1g171613</name>
</gene>
<evidence type="ECO:0000256" key="5">
    <source>
        <dbReference type="ARBA" id="ARBA00023180"/>
    </source>
</evidence>
<dbReference type="Pfam" id="PF00704">
    <property type="entry name" value="Glyco_hydro_18"/>
    <property type="match status" value="1"/>
</dbReference>
<dbReference type="PROSITE" id="PS51910">
    <property type="entry name" value="GH18_2"/>
    <property type="match status" value="1"/>
</dbReference>
<dbReference type="FunFam" id="3.20.20.80:FF:000315">
    <property type="entry name" value="Predicted protein"/>
    <property type="match status" value="1"/>
</dbReference>
<dbReference type="InterPro" id="IPR011583">
    <property type="entry name" value="Chitinase_II/V-like_cat"/>
</dbReference>
<organism evidence="10 11">
    <name type="scientific">Nematostella vectensis</name>
    <name type="common">Starlet sea anemone</name>
    <dbReference type="NCBI Taxonomy" id="45351"/>
    <lineage>
        <taxon>Eukaryota</taxon>
        <taxon>Metazoa</taxon>
        <taxon>Cnidaria</taxon>
        <taxon>Anthozoa</taxon>
        <taxon>Hexacorallia</taxon>
        <taxon>Actiniaria</taxon>
        <taxon>Edwardsiidae</taxon>
        <taxon>Nematostella</taxon>
    </lineage>
</organism>
<protein>
    <recommendedName>
        <fullName evidence="9">GH18 domain-containing protein</fullName>
    </recommendedName>
</protein>
<evidence type="ECO:0000313" key="10">
    <source>
        <dbReference type="EMBL" id="EDO35785.1"/>
    </source>
</evidence>
<reference evidence="10 11" key="1">
    <citation type="journal article" date="2007" name="Science">
        <title>Sea anemone genome reveals ancestral eumetazoan gene repertoire and genomic organization.</title>
        <authorList>
            <person name="Putnam N.H."/>
            <person name="Srivastava M."/>
            <person name="Hellsten U."/>
            <person name="Dirks B."/>
            <person name="Chapman J."/>
            <person name="Salamov A."/>
            <person name="Terry A."/>
            <person name="Shapiro H."/>
            <person name="Lindquist E."/>
            <person name="Kapitonov V.V."/>
            <person name="Jurka J."/>
            <person name="Genikhovich G."/>
            <person name="Grigoriev I.V."/>
            <person name="Lucas S.M."/>
            <person name="Steele R.E."/>
            <person name="Finnerty J.R."/>
            <person name="Technau U."/>
            <person name="Martindale M.Q."/>
            <person name="Rokhsar D.S."/>
        </authorList>
    </citation>
    <scope>NUCLEOTIDE SEQUENCE [LARGE SCALE GENOMIC DNA]</scope>
    <source>
        <strain evidence="11">CH2 X CH6</strain>
    </source>
</reference>
<accession>A7SKK4</accession>
<dbReference type="InterPro" id="IPR051887">
    <property type="entry name" value="GH18_Domain-Containing"/>
</dbReference>
<evidence type="ECO:0000256" key="2">
    <source>
        <dbReference type="ARBA" id="ARBA00009336"/>
    </source>
</evidence>
<dbReference type="InterPro" id="IPR017853">
    <property type="entry name" value="GH"/>
</dbReference>
<evidence type="ECO:0000256" key="8">
    <source>
        <dbReference type="SAM" id="SignalP"/>
    </source>
</evidence>
<dbReference type="GO" id="GO:0008061">
    <property type="term" value="F:chitin binding"/>
    <property type="evidence" value="ECO:0007669"/>
    <property type="project" value="InterPro"/>
</dbReference>
<keyword evidence="11" id="KW-1185">Reference proteome</keyword>